<evidence type="ECO:0000313" key="4">
    <source>
        <dbReference type="EMBL" id="PYG86678.1"/>
    </source>
</evidence>
<dbReference type="OrthoDB" id="9798978at2"/>
<dbReference type="InterPro" id="IPR004647">
    <property type="entry name" value="Fe-S_hydro-lyase_TtdB-typ_cat"/>
</dbReference>
<gene>
    <name evidence="4" type="ORF">LY28_02897</name>
</gene>
<dbReference type="PANTHER" id="PTHR43351:SF2">
    <property type="entry name" value="L(+)-TARTRATE DEHYDRATASE SUBUNIT BETA-RELATED"/>
    <property type="match status" value="1"/>
</dbReference>
<reference evidence="4 5" key="1">
    <citation type="submission" date="2018-06" db="EMBL/GenBank/DDBJ databases">
        <title>Genomic Encyclopedia of Type Strains, Phase I: the one thousand microbial genomes (KMG-I) project.</title>
        <authorList>
            <person name="Kyrpides N."/>
        </authorList>
    </citation>
    <scope>NUCLEOTIDE SEQUENCE [LARGE SCALE GENOMIC DNA]</scope>
    <source>
        <strain evidence="4 5">DSM 19573</strain>
    </source>
</reference>
<organism evidence="4 5">
    <name type="scientific">Ruminiclostridium sufflavum DSM 19573</name>
    <dbReference type="NCBI Taxonomy" id="1121337"/>
    <lineage>
        <taxon>Bacteria</taxon>
        <taxon>Bacillati</taxon>
        <taxon>Bacillota</taxon>
        <taxon>Clostridia</taxon>
        <taxon>Eubacteriales</taxon>
        <taxon>Oscillospiraceae</taxon>
        <taxon>Ruminiclostridium</taxon>
    </lineage>
</organism>
<evidence type="ECO:0000259" key="3">
    <source>
        <dbReference type="Pfam" id="PF05683"/>
    </source>
</evidence>
<accession>A0A318XJP4</accession>
<evidence type="ECO:0000256" key="1">
    <source>
        <dbReference type="ARBA" id="ARBA00008876"/>
    </source>
</evidence>
<evidence type="ECO:0000256" key="2">
    <source>
        <dbReference type="ARBA" id="ARBA00023239"/>
    </source>
</evidence>
<sequence>MHHNITAPFDRNTVKELKAGDTISLSGVIYTARDAAHKKLIELLKENKKLPFDIENQTIYYVGPCPAKEGEIIGSAGPTSSYRMDAYAPELIKLGETGMIGKGLRNEHVINAMKEYGAVYFGAIGGAGALMAECIKKQEIIAFPELGAEAVRKLEVKDFPLTVIIDCYGNNLYEIGKNEYRKCK</sequence>
<feature type="domain" description="Fe-S hydro-lyase tartrate dehydratase beta-type catalytic" evidence="3">
    <location>
        <begin position="9"/>
        <end position="174"/>
    </location>
</feature>
<proteinExistence type="inferred from homology"/>
<protein>
    <submittedName>
        <fullName evidence="4">Fumarate hydratase subunit beta</fullName>
    </submittedName>
</protein>
<dbReference type="NCBIfam" id="NF005310">
    <property type="entry name" value="PRK06842.1"/>
    <property type="match status" value="1"/>
</dbReference>
<evidence type="ECO:0000313" key="5">
    <source>
        <dbReference type="Proteomes" id="UP000248132"/>
    </source>
</evidence>
<comment type="similarity">
    <text evidence="1">Belongs to the class-I fumarase family.</text>
</comment>
<dbReference type="GO" id="GO:0016836">
    <property type="term" value="F:hydro-lyase activity"/>
    <property type="evidence" value="ECO:0007669"/>
    <property type="project" value="InterPro"/>
</dbReference>
<keyword evidence="2" id="KW-0456">Lyase</keyword>
<dbReference type="PANTHER" id="PTHR43351">
    <property type="entry name" value="L(+)-TARTRATE DEHYDRATASE SUBUNIT BETA"/>
    <property type="match status" value="1"/>
</dbReference>
<keyword evidence="5" id="KW-1185">Reference proteome</keyword>
<dbReference type="Pfam" id="PF05683">
    <property type="entry name" value="Fumerase_C"/>
    <property type="match status" value="1"/>
</dbReference>
<comment type="caution">
    <text evidence="4">The sequence shown here is derived from an EMBL/GenBank/DDBJ whole genome shotgun (WGS) entry which is preliminary data.</text>
</comment>
<dbReference type="RefSeq" id="WP_110462891.1">
    <property type="nucleotide sequence ID" value="NZ_QKMR01000018.1"/>
</dbReference>
<dbReference type="AlphaFoldDB" id="A0A318XJP4"/>
<dbReference type="SUPFAM" id="SSF117457">
    <property type="entry name" value="FumA C-terminal domain-like"/>
    <property type="match status" value="1"/>
</dbReference>
<dbReference type="Gene3D" id="3.20.130.10">
    <property type="entry name" value="Fe-S hydro-lyase, tartrate dehydratase beta-type, catalytic domain"/>
    <property type="match status" value="1"/>
</dbReference>
<dbReference type="InterPro" id="IPR036660">
    <property type="entry name" value="Fe-S_hydroAse_TtdB_cat_sf"/>
</dbReference>
<dbReference type="EMBL" id="QKMR01000018">
    <property type="protein sequence ID" value="PYG86678.1"/>
    <property type="molecule type" value="Genomic_DNA"/>
</dbReference>
<name>A0A318XJP4_9FIRM</name>
<dbReference type="Proteomes" id="UP000248132">
    <property type="component" value="Unassembled WGS sequence"/>
</dbReference>
<dbReference type="NCBIfam" id="TIGR00723">
    <property type="entry name" value="ttdB_fumA_fumB"/>
    <property type="match status" value="1"/>
</dbReference>